<dbReference type="Proteomes" id="UP000294650">
    <property type="component" value="Unassembled WGS sequence"/>
</dbReference>
<keyword evidence="2" id="KW-1185">Reference proteome</keyword>
<dbReference type="AlphaFoldDB" id="A0A4R3MXD6"/>
<gene>
    <name evidence="1" type="ORF">EDD68_1112</name>
</gene>
<dbReference type="EMBL" id="SMAN01000011">
    <property type="protein sequence ID" value="TCT21044.1"/>
    <property type="molecule type" value="Genomic_DNA"/>
</dbReference>
<protein>
    <submittedName>
        <fullName evidence="1">Uncharacterized protein</fullName>
    </submittedName>
</protein>
<name>A0A4R3MXD6_9BACI</name>
<comment type="caution">
    <text evidence="1">The sequence shown here is derived from an EMBL/GenBank/DDBJ whole genome shotgun (WGS) entry which is preliminary data.</text>
</comment>
<evidence type="ECO:0000313" key="1">
    <source>
        <dbReference type="EMBL" id="TCT21044.1"/>
    </source>
</evidence>
<accession>A0A4R3MXD6</accession>
<organism evidence="1 2">
    <name type="scientific">Melghiribacillus thermohalophilus</name>
    <dbReference type="NCBI Taxonomy" id="1324956"/>
    <lineage>
        <taxon>Bacteria</taxon>
        <taxon>Bacillati</taxon>
        <taxon>Bacillota</taxon>
        <taxon>Bacilli</taxon>
        <taxon>Bacillales</taxon>
        <taxon>Bacillaceae</taxon>
        <taxon>Melghiribacillus</taxon>
    </lineage>
</organism>
<sequence>MGILSAIPQAERFFINILKRNDSTAIKNRIDEKHR</sequence>
<proteinExistence type="predicted"/>
<evidence type="ECO:0000313" key="2">
    <source>
        <dbReference type="Proteomes" id="UP000294650"/>
    </source>
</evidence>
<reference evidence="1 2" key="1">
    <citation type="submission" date="2019-03" db="EMBL/GenBank/DDBJ databases">
        <title>Genomic Encyclopedia of Type Strains, Phase IV (KMG-IV): sequencing the most valuable type-strain genomes for metagenomic binning, comparative biology and taxonomic classification.</title>
        <authorList>
            <person name="Goeker M."/>
        </authorList>
    </citation>
    <scope>NUCLEOTIDE SEQUENCE [LARGE SCALE GENOMIC DNA]</scope>
    <source>
        <strain evidence="1 2">DSM 25894</strain>
    </source>
</reference>